<feature type="compositionally biased region" description="Basic and acidic residues" evidence="1">
    <location>
        <begin position="331"/>
        <end position="344"/>
    </location>
</feature>
<sequence>MRFPNLHTAIIDAHNDFVLHTQPHLNNLQPIGHFRLVASQLPSTLRRLWIINAHAPDALVIQSACIQCPQLEDLRIERCTLFSPRLLPVSEGGFEAIERSDHEDFGCHFWNHFPDHHDSYFASDMVVDYAGREYHFADNWGTSSILESLLNRFGHWLILGLSVTSGDRRYRLGTITLFGGTIVLVVWAISPHRSRGLLPTWLLYRHSLLCFASPCCVDSLVCFASNVPRLAGCFPGETIPHIAEKGQNNIAFASLLQLGDAKACAELLVKTDRAPEAALFARTYAPSYAPTAARAWRDDLDSRSKPKIADMIVNPVDNPELFEEGWEAALAREDGRDVPEGKEEPQDENEVEA</sequence>
<proteinExistence type="predicted"/>
<name>A0A8H3E5H1_9AGAM</name>
<dbReference type="EMBL" id="CAJNJQ010002696">
    <property type="protein sequence ID" value="CAE7182876.1"/>
    <property type="molecule type" value="Genomic_DNA"/>
</dbReference>
<evidence type="ECO:0000259" key="2">
    <source>
        <dbReference type="Pfam" id="PF23953"/>
    </source>
</evidence>
<feature type="region of interest" description="Disordered" evidence="1">
    <location>
        <begin position="331"/>
        <end position="353"/>
    </location>
</feature>
<dbReference type="AlphaFoldDB" id="A0A8H3E5H1"/>
<dbReference type="InterPro" id="IPR056176">
    <property type="entry name" value="TPR_COPA_B"/>
</dbReference>
<reference evidence="3" key="1">
    <citation type="submission" date="2021-01" db="EMBL/GenBank/DDBJ databases">
        <authorList>
            <person name="Kaushik A."/>
        </authorList>
    </citation>
    <scope>NUCLEOTIDE SEQUENCE</scope>
    <source>
        <strain evidence="3">AG5</strain>
    </source>
</reference>
<feature type="domain" description="COPA/B TPR" evidence="2">
    <location>
        <begin position="243"/>
        <end position="297"/>
    </location>
</feature>
<accession>A0A8H3E5H1</accession>
<dbReference type="Gene3D" id="1.25.40.470">
    <property type="match status" value="1"/>
</dbReference>
<dbReference type="Pfam" id="PF23953">
    <property type="entry name" value="TPR_COPA_B"/>
    <property type="match status" value="1"/>
</dbReference>
<organism evidence="3 4">
    <name type="scientific">Rhizoctonia solani</name>
    <dbReference type="NCBI Taxonomy" id="456999"/>
    <lineage>
        <taxon>Eukaryota</taxon>
        <taxon>Fungi</taxon>
        <taxon>Dikarya</taxon>
        <taxon>Basidiomycota</taxon>
        <taxon>Agaricomycotina</taxon>
        <taxon>Agaricomycetes</taxon>
        <taxon>Cantharellales</taxon>
        <taxon>Ceratobasidiaceae</taxon>
        <taxon>Rhizoctonia</taxon>
    </lineage>
</organism>
<gene>
    <name evidence="3" type="ORF">RDB_LOCUS118887</name>
</gene>
<dbReference type="Proteomes" id="UP000663827">
    <property type="component" value="Unassembled WGS sequence"/>
</dbReference>
<evidence type="ECO:0000313" key="3">
    <source>
        <dbReference type="EMBL" id="CAE7182876.1"/>
    </source>
</evidence>
<evidence type="ECO:0000313" key="4">
    <source>
        <dbReference type="Proteomes" id="UP000663827"/>
    </source>
</evidence>
<protein>
    <recommendedName>
        <fullName evidence="2">COPA/B TPR domain-containing protein</fullName>
    </recommendedName>
</protein>
<evidence type="ECO:0000256" key="1">
    <source>
        <dbReference type="SAM" id="MobiDB-lite"/>
    </source>
</evidence>
<comment type="caution">
    <text evidence="3">The sequence shown here is derived from an EMBL/GenBank/DDBJ whole genome shotgun (WGS) entry which is preliminary data.</text>
</comment>